<evidence type="ECO:0000313" key="3">
    <source>
        <dbReference type="Proteomes" id="UP000295151"/>
    </source>
</evidence>
<dbReference type="GO" id="GO:0008934">
    <property type="term" value="F:inositol monophosphate 1-phosphatase activity"/>
    <property type="evidence" value="ECO:0007669"/>
    <property type="project" value="TreeGrafter"/>
</dbReference>
<comment type="caution">
    <text evidence="2">The sequence shown here is derived from an EMBL/GenBank/DDBJ whole genome shotgun (WGS) entry which is preliminary data.</text>
</comment>
<organism evidence="2 3">
    <name type="scientific">Kribbella voronezhensis</name>
    <dbReference type="NCBI Taxonomy" id="2512212"/>
    <lineage>
        <taxon>Bacteria</taxon>
        <taxon>Bacillati</taxon>
        <taxon>Actinomycetota</taxon>
        <taxon>Actinomycetes</taxon>
        <taxon>Propionibacteriales</taxon>
        <taxon>Kribbellaceae</taxon>
        <taxon>Kribbella</taxon>
    </lineage>
</organism>
<dbReference type="PRINTS" id="PR00377">
    <property type="entry name" value="IMPHPHTASES"/>
</dbReference>
<accession>A0A4R7T8M2</accession>
<comment type="cofactor">
    <cofactor evidence="1">
        <name>Mg(2+)</name>
        <dbReference type="ChEBI" id="CHEBI:18420"/>
    </cofactor>
</comment>
<dbReference type="Gene3D" id="3.40.190.80">
    <property type="match status" value="1"/>
</dbReference>
<dbReference type="PANTHER" id="PTHR20854">
    <property type="entry name" value="INOSITOL MONOPHOSPHATASE"/>
    <property type="match status" value="1"/>
</dbReference>
<evidence type="ECO:0000313" key="2">
    <source>
        <dbReference type="EMBL" id="TDU88264.1"/>
    </source>
</evidence>
<dbReference type="GO" id="GO:0007165">
    <property type="term" value="P:signal transduction"/>
    <property type="evidence" value="ECO:0007669"/>
    <property type="project" value="TreeGrafter"/>
</dbReference>
<feature type="binding site" evidence="1">
    <location>
        <position position="86"/>
    </location>
    <ligand>
        <name>Mg(2+)</name>
        <dbReference type="ChEBI" id="CHEBI:18420"/>
        <label>1</label>
        <note>catalytic</note>
    </ligand>
</feature>
<keyword evidence="1" id="KW-0460">Magnesium</keyword>
<dbReference type="RefSeq" id="WP_133981796.1">
    <property type="nucleotide sequence ID" value="NZ_SOCE01000001.1"/>
</dbReference>
<feature type="binding site" evidence="1">
    <location>
        <position position="69"/>
    </location>
    <ligand>
        <name>Mg(2+)</name>
        <dbReference type="ChEBI" id="CHEBI:18420"/>
        <label>1</label>
        <note>catalytic</note>
    </ligand>
</feature>
<dbReference type="GO" id="GO:0046872">
    <property type="term" value="F:metal ion binding"/>
    <property type="evidence" value="ECO:0007669"/>
    <property type="project" value="UniProtKB-KW"/>
</dbReference>
<evidence type="ECO:0000256" key="1">
    <source>
        <dbReference type="PIRSR" id="PIRSR600760-2"/>
    </source>
</evidence>
<keyword evidence="1" id="KW-0479">Metal-binding</keyword>
<feature type="binding site" evidence="1">
    <location>
        <position position="88"/>
    </location>
    <ligand>
        <name>Mg(2+)</name>
        <dbReference type="ChEBI" id="CHEBI:18420"/>
        <label>1</label>
        <note>catalytic</note>
    </ligand>
</feature>
<protein>
    <submittedName>
        <fullName evidence="2">Myo-inositol-1(Or 4)-monophosphatase</fullName>
    </submittedName>
</protein>
<dbReference type="SUPFAM" id="SSF56655">
    <property type="entry name" value="Carbohydrate phosphatase"/>
    <property type="match status" value="1"/>
</dbReference>
<keyword evidence="3" id="KW-1185">Reference proteome</keyword>
<dbReference type="EMBL" id="SOCE01000001">
    <property type="protein sequence ID" value="TDU88264.1"/>
    <property type="molecule type" value="Genomic_DNA"/>
</dbReference>
<dbReference type="GO" id="GO:0006020">
    <property type="term" value="P:inositol metabolic process"/>
    <property type="evidence" value="ECO:0007669"/>
    <property type="project" value="TreeGrafter"/>
</dbReference>
<name>A0A4R7T8M2_9ACTN</name>
<dbReference type="Gene3D" id="3.30.540.10">
    <property type="entry name" value="Fructose-1,6-Bisphosphatase, subunit A, domain 1"/>
    <property type="match status" value="1"/>
</dbReference>
<sequence length="265" mass="27623">MGEHRASDVELAIAAVEAGAAVVRSKYGTSVARHEKSGTDFATDADLAAEKAILEVIQRARPDDAIVGEEYGASGNADASRRWLVDPLCGTLNFAAGTPLFSVNVALQSDAEQVAAIADPVSGETFWTDGETARVRRDGSDGALTPSADSRLVDVNLDPITDGGFLGSKLLTDHRFREAFAQRVLSTTLAVTWVAAGRRAAYVTDGNLRDSVHFTAGIALCRAAGCIVTDLCGLPLHSGPGLIAAADARTHAALVEIVAAYLPAH</sequence>
<proteinExistence type="predicted"/>
<dbReference type="AlphaFoldDB" id="A0A4R7T8M2"/>
<gene>
    <name evidence="2" type="ORF">EV138_1806</name>
</gene>
<dbReference type="InterPro" id="IPR000760">
    <property type="entry name" value="Inositol_monophosphatase-like"/>
</dbReference>
<dbReference type="Pfam" id="PF00459">
    <property type="entry name" value="Inositol_P"/>
    <property type="match status" value="1"/>
</dbReference>
<dbReference type="CDD" id="cd01637">
    <property type="entry name" value="IMPase_like"/>
    <property type="match status" value="1"/>
</dbReference>
<dbReference type="OrthoDB" id="9772456at2"/>
<reference evidence="2 3" key="1">
    <citation type="submission" date="2019-03" db="EMBL/GenBank/DDBJ databases">
        <title>Genomic Encyclopedia of Type Strains, Phase III (KMG-III): the genomes of soil and plant-associated and newly described type strains.</title>
        <authorList>
            <person name="Whitman W."/>
        </authorList>
    </citation>
    <scope>NUCLEOTIDE SEQUENCE [LARGE SCALE GENOMIC DNA]</scope>
    <source>
        <strain evidence="2 3">VKM Ac-2575</strain>
    </source>
</reference>
<dbReference type="PANTHER" id="PTHR20854:SF4">
    <property type="entry name" value="INOSITOL-1-MONOPHOSPHATASE-RELATED"/>
    <property type="match status" value="1"/>
</dbReference>
<dbReference type="Proteomes" id="UP000295151">
    <property type="component" value="Unassembled WGS sequence"/>
</dbReference>